<proteinExistence type="inferred from homology"/>
<comment type="caution">
    <text evidence="5">The sequence shown here is derived from an EMBL/GenBank/DDBJ whole genome shotgun (WGS) entry which is preliminary data.</text>
</comment>
<dbReference type="GO" id="GO:0004582">
    <property type="term" value="F:dolichyl-phosphate beta-D-mannosyltransferase activity"/>
    <property type="evidence" value="ECO:0007669"/>
    <property type="project" value="InterPro"/>
</dbReference>
<dbReference type="InterPro" id="IPR039528">
    <property type="entry name" value="DPM1-like"/>
</dbReference>
<dbReference type="GO" id="GO:0016020">
    <property type="term" value="C:membrane"/>
    <property type="evidence" value="ECO:0007669"/>
    <property type="project" value="GOC"/>
</dbReference>
<evidence type="ECO:0000313" key="6">
    <source>
        <dbReference type="Proteomes" id="UP000702544"/>
    </source>
</evidence>
<protein>
    <submittedName>
        <fullName evidence="5">Polyprenol monophosphomannose synthase</fullName>
    </submittedName>
</protein>
<dbReference type="FunFam" id="3.90.550.10:FF:000122">
    <property type="entry name" value="Dolichol-phosphate mannosyltransferase subunit 1"/>
    <property type="match status" value="1"/>
</dbReference>
<dbReference type="Proteomes" id="UP000702544">
    <property type="component" value="Unassembled WGS sequence"/>
</dbReference>
<dbReference type="CDD" id="cd06442">
    <property type="entry name" value="DPM1_like"/>
    <property type="match status" value="1"/>
</dbReference>
<keyword evidence="2" id="KW-0328">Glycosyltransferase</keyword>
<dbReference type="PANTHER" id="PTHR43398">
    <property type="entry name" value="DOLICHOL-PHOSPHATE MANNOSYLTRANSFERASE SUBUNIT 1"/>
    <property type="match status" value="1"/>
</dbReference>
<comment type="similarity">
    <text evidence="1">Belongs to the glycosyltransferase 2 family.</text>
</comment>
<dbReference type="Pfam" id="PF00535">
    <property type="entry name" value="Glycos_transf_2"/>
    <property type="match status" value="1"/>
</dbReference>
<evidence type="ECO:0000256" key="1">
    <source>
        <dbReference type="ARBA" id="ARBA00006739"/>
    </source>
</evidence>
<organism evidence="5 6">
    <name type="scientific">Candidatus Kutchimonas denitrificans</name>
    <dbReference type="NCBI Taxonomy" id="3056748"/>
    <lineage>
        <taxon>Bacteria</taxon>
        <taxon>Pseudomonadati</taxon>
        <taxon>Gemmatimonadota</taxon>
        <taxon>Gemmatimonadia</taxon>
        <taxon>Candidatus Palauibacterales</taxon>
        <taxon>Candidatus Palauibacteraceae</taxon>
        <taxon>Candidatus Kutchimonas</taxon>
    </lineage>
</organism>
<dbReference type="AlphaFoldDB" id="A0AAE4Z9P9"/>
<evidence type="ECO:0000313" key="5">
    <source>
        <dbReference type="EMBL" id="NIR75252.1"/>
    </source>
</evidence>
<dbReference type="Gene3D" id="3.90.550.10">
    <property type="entry name" value="Spore Coat Polysaccharide Biosynthesis Protein SpsA, Chain A"/>
    <property type="match status" value="1"/>
</dbReference>
<dbReference type="InterPro" id="IPR029044">
    <property type="entry name" value="Nucleotide-diphossugar_trans"/>
</dbReference>
<sequence length="242" mass="28024">MAAEYGRTLVVMPTYNEKENLPIVVPRVLAQQHEIEVLIVDDNSPDGTGEVADQMAGRDDRIHVMHRPGKLGLGTAYIAGFKWALERDYEYVFEMDSDFSHNPDHIPEFLEAAQEYDLVLGSRYLRGVTVINWPMSRLLLSYFANKYARIVTGLPFSDTTGGFKCYRREVLEEIDLDKITSEGYSFQIETTFRAWRRGFKVGEITIVFSDRTEGASKMSGRIIREAVWKVWWLRLLRIFRRI</sequence>
<evidence type="ECO:0000256" key="3">
    <source>
        <dbReference type="ARBA" id="ARBA00022679"/>
    </source>
</evidence>
<evidence type="ECO:0000259" key="4">
    <source>
        <dbReference type="Pfam" id="PF00535"/>
    </source>
</evidence>
<dbReference type="InterPro" id="IPR001173">
    <property type="entry name" value="Glyco_trans_2-like"/>
</dbReference>
<keyword evidence="3" id="KW-0808">Transferase</keyword>
<name>A0AAE4Z9P9_9BACT</name>
<accession>A0AAE4Z9P9</accession>
<dbReference type="EMBL" id="JAACAK010000067">
    <property type="protein sequence ID" value="NIR75252.1"/>
    <property type="molecule type" value="Genomic_DNA"/>
</dbReference>
<reference evidence="5 6" key="1">
    <citation type="submission" date="2020-01" db="EMBL/GenBank/DDBJ databases">
        <title>Genomes assembled from Gulf of Kutch pelagic sediment metagenomes.</title>
        <authorList>
            <person name="Chandrashekar M."/>
            <person name="Mahajan M.S."/>
            <person name="Dave K.J."/>
            <person name="Vatsa P."/>
            <person name="Nathani N.M."/>
        </authorList>
    </citation>
    <scope>NUCLEOTIDE SEQUENCE [LARGE SCALE GENOMIC DNA]</scope>
    <source>
        <strain evidence="5">KS3-K002</strain>
    </source>
</reference>
<dbReference type="PANTHER" id="PTHR43398:SF1">
    <property type="entry name" value="DOLICHOL-PHOSPHATE MANNOSYLTRANSFERASE SUBUNIT 1"/>
    <property type="match status" value="1"/>
</dbReference>
<dbReference type="SUPFAM" id="SSF53448">
    <property type="entry name" value="Nucleotide-diphospho-sugar transferases"/>
    <property type="match status" value="1"/>
</dbReference>
<dbReference type="GO" id="GO:0009247">
    <property type="term" value="P:glycolipid biosynthetic process"/>
    <property type="evidence" value="ECO:0007669"/>
    <property type="project" value="TreeGrafter"/>
</dbReference>
<evidence type="ECO:0000256" key="2">
    <source>
        <dbReference type="ARBA" id="ARBA00022676"/>
    </source>
</evidence>
<feature type="domain" description="Glycosyltransferase 2-like" evidence="4">
    <location>
        <begin position="10"/>
        <end position="174"/>
    </location>
</feature>
<gene>
    <name evidence="5" type="ORF">GWO12_09085</name>
</gene>